<evidence type="ECO:0000256" key="1">
    <source>
        <dbReference type="SAM" id="MobiDB-lite"/>
    </source>
</evidence>
<dbReference type="Proteomes" id="UP001567538">
    <property type="component" value="Unassembled WGS sequence"/>
</dbReference>
<feature type="chain" id="PRO_5044841266" evidence="2">
    <location>
        <begin position="24"/>
        <end position="182"/>
    </location>
</feature>
<accession>A0ABD1HDQ6</accession>
<keyword evidence="2" id="KW-0732">Signal</keyword>
<evidence type="ECO:0000313" key="3">
    <source>
        <dbReference type="EMBL" id="KAL1553388.1"/>
    </source>
</evidence>
<dbReference type="InterPro" id="IPR003854">
    <property type="entry name" value="GASA"/>
</dbReference>
<evidence type="ECO:0000256" key="2">
    <source>
        <dbReference type="SAM" id="SignalP"/>
    </source>
</evidence>
<feature type="signal peptide" evidence="2">
    <location>
        <begin position="1"/>
        <end position="23"/>
    </location>
</feature>
<keyword evidence="4" id="KW-1185">Reference proteome</keyword>
<reference evidence="3 4" key="1">
    <citation type="submission" date="2024-06" db="EMBL/GenBank/DDBJ databases">
        <title>A chromosome level genome sequence of Diviner's sage (Salvia divinorum).</title>
        <authorList>
            <person name="Ford S.A."/>
            <person name="Ro D.-K."/>
            <person name="Ness R.W."/>
            <person name="Phillips M.A."/>
        </authorList>
    </citation>
    <scope>NUCLEOTIDE SEQUENCE [LARGE SCALE GENOMIC DNA]</scope>
    <source>
        <strain evidence="3">SAF-2024a</strain>
        <tissue evidence="3">Leaf</tissue>
    </source>
</reference>
<sequence>MASKWFIFMLAFVLLVTRMVSSAGDVENIETENNDHRHHEHAKAPASAPVYTPLHAPAKAPIHHQHHEHATAPAHAPLPHHHHHHKHVTAPAHAPLPHHHHEHAPVHTPLHAPAKAPAASTQIPPPHGCVAQCASYCKPVSPKRPCMKKCTLCCAKCKCVPGSTKCHNWNSVEIHGHLVKCP</sequence>
<organism evidence="3 4">
    <name type="scientific">Salvia divinorum</name>
    <name type="common">Maria pastora</name>
    <name type="synonym">Diviner's sage</name>
    <dbReference type="NCBI Taxonomy" id="28513"/>
    <lineage>
        <taxon>Eukaryota</taxon>
        <taxon>Viridiplantae</taxon>
        <taxon>Streptophyta</taxon>
        <taxon>Embryophyta</taxon>
        <taxon>Tracheophyta</taxon>
        <taxon>Spermatophyta</taxon>
        <taxon>Magnoliopsida</taxon>
        <taxon>eudicotyledons</taxon>
        <taxon>Gunneridae</taxon>
        <taxon>Pentapetalae</taxon>
        <taxon>asterids</taxon>
        <taxon>lamiids</taxon>
        <taxon>Lamiales</taxon>
        <taxon>Lamiaceae</taxon>
        <taxon>Nepetoideae</taxon>
        <taxon>Mentheae</taxon>
        <taxon>Salviinae</taxon>
        <taxon>Salvia</taxon>
        <taxon>Salvia subgen. Calosphace</taxon>
    </lineage>
</organism>
<feature type="compositionally biased region" description="Basic residues" evidence="1">
    <location>
        <begin position="78"/>
        <end position="88"/>
    </location>
</feature>
<dbReference type="Pfam" id="PF02704">
    <property type="entry name" value="GASA"/>
    <property type="match status" value="1"/>
</dbReference>
<feature type="region of interest" description="Disordered" evidence="1">
    <location>
        <begin position="60"/>
        <end position="121"/>
    </location>
</feature>
<gene>
    <name evidence="3" type="ORF">AAHA92_14076</name>
</gene>
<dbReference type="AlphaFoldDB" id="A0ABD1HDQ6"/>
<proteinExistence type="predicted"/>
<evidence type="ECO:0000313" key="4">
    <source>
        <dbReference type="Proteomes" id="UP001567538"/>
    </source>
</evidence>
<protein>
    <submittedName>
        <fullName evidence="3">Gibberellin-regulated protein 14-like</fullName>
    </submittedName>
</protein>
<comment type="caution">
    <text evidence="3">The sequence shown here is derived from an EMBL/GenBank/DDBJ whole genome shotgun (WGS) entry which is preliminary data.</text>
</comment>
<name>A0ABD1HDQ6_SALDI</name>
<dbReference type="EMBL" id="JBEAFC010000006">
    <property type="protein sequence ID" value="KAL1553388.1"/>
    <property type="molecule type" value="Genomic_DNA"/>
</dbReference>